<evidence type="ECO:0000256" key="1">
    <source>
        <dbReference type="SAM" id="MobiDB-lite"/>
    </source>
</evidence>
<feature type="non-terminal residue" evidence="2">
    <location>
        <position position="1"/>
    </location>
</feature>
<evidence type="ECO:0000313" key="3">
    <source>
        <dbReference type="Proteomes" id="UP000324897"/>
    </source>
</evidence>
<keyword evidence="3" id="KW-1185">Reference proteome</keyword>
<accession>A0A5J9UDL0</accession>
<comment type="caution">
    <text evidence="2">The sequence shown here is derived from an EMBL/GenBank/DDBJ whole genome shotgun (WGS) entry which is preliminary data.</text>
</comment>
<dbReference type="Proteomes" id="UP000324897">
    <property type="component" value="Unassembled WGS sequence"/>
</dbReference>
<organism evidence="2 3">
    <name type="scientific">Eragrostis curvula</name>
    <name type="common">weeping love grass</name>
    <dbReference type="NCBI Taxonomy" id="38414"/>
    <lineage>
        <taxon>Eukaryota</taxon>
        <taxon>Viridiplantae</taxon>
        <taxon>Streptophyta</taxon>
        <taxon>Embryophyta</taxon>
        <taxon>Tracheophyta</taxon>
        <taxon>Spermatophyta</taxon>
        <taxon>Magnoliopsida</taxon>
        <taxon>Liliopsida</taxon>
        <taxon>Poales</taxon>
        <taxon>Poaceae</taxon>
        <taxon>PACMAD clade</taxon>
        <taxon>Chloridoideae</taxon>
        <taxon>Eragrostideae</taxon>
        <taxon>Eragrostidinae</taxon>
        <taxon>Eragrostis</taxon>
    </lineage>
</organism>
<evidence type="ECO:0000313" key="2">
    <source>
        <dbReference type="EMBL" id="TVU21260.1"/>
    </source>
</evidence>
<feature type="region of interest" description="Disordered" evidence="1">
    <location>
        <begin position="275"/>
        <end position="294"/>
    </location>
</feature>
<dbReference type="AlphaFoldDB" id="A0A5J9UDL0"/>
<feature type="compositionally biased region" description="Polar residues" evidence="1">
    <location>
        <begin position="278"/>
        <end position="291"/>
    </location>
</feature>
<gene>
    <name evidence="2" type="ORF">EJB05_30886</name>
</gene>
<reference evidence="2 3" key="1">
    <citation type="journal article" date="2019" name="Sci. Rep.">
        <title>A high-quality genome of Eragrostis curvula grass provides insights into Poaceae evolution and supports new strategies to enhance forage quality.</title>
        <authorList>
            <person name="Carballo J."/>
            <person name="Santos B.A.C.M."/>
            <person name="Zappacosta D."/>
            <person name="Garbus I."/>
            <person name="Selva J.P."/>
            <person name="Gallo C.A."/>
            <person name="Diaz A."/>
            <person name="Albertini E."/>
            <person name="Caccamo M."/>
            <person name="Echenique V."/>
        </authorList>
    </citation>
    <scope>NUCLEOTIDE SEQUENCE [LARGE SCALE GENOMIC DNA]</scope>
    <source>
        <strain evidence="3">cv. Victoria</strain>
        <tissue evidence="2">Leaf</tissue>
    </source>
</reference>
<dbReference type="Gramene" id="TVU21260">
    <property type="protein sequence ID" value="TVU21260"/>
    <property type="gene ID" value="EJB05_30886"/>
</dbReference>
<name>A0A5J9UDL0_9POAL</name>
<protein>
    <submittedName>
        <fullName evidence="2">Uncharacterized protein</fullName>
    </submittedName>
</protein>
<proteinExistence type="predicted"/>
<dbReference type="EMBL" id="RWGY01000026">
    <property type="protein sequence ID" value="TVU21260.1"/>
    <property type="molecule type" value="Genomic_DNA"/>
</dbReference>
<sequence>MTLLIIASLLHAEKELAFKSKQARSNLNEMLALRQISHFKVVGKGNRKYRFYSRRIGCRSDFNRQHTHCSALSTSCHMADGTACVLLASDKDIPVSGQTEGLWSPQLNNVPRIMRDKDEVLAKVSPNRILKYSKSTLRTLSVNRGCGDLSEESAITFKGINNNIFRTDLFLNASLHMNFAFYKILLCADMNRLKDLIKPVMPKTICYSPQLAINYDIGTFHSGTITINNTPSNRKTKVARVAVVTAKEQDKLQHSKQGKPGSMFANEYSPVDDVKADATNSSESDISSTFTPEGPRSFEQLLPATAPTTLPDIINLHACINN</sequence>